<reference evidence="7" key="1">
    <citation type="submission" date="2023-03" db="EMBL/GenBank/DDBJ databases">
        <title>Actinorhabdospora filicis NBRC 111898.</title>
        <authorList>
            <person name="Ichikawa N."/>
            <person name="Sato H."/>
            <person name="Tonouchi N."/>
        </authorList>
    </citation>
    <scope>NUCLEOTIDE SEQUENCE</scope>
    <source>
        <strain evidence="7">NBRC 111898</strain>
    </source>
</reference>
<sequence>MDPLDGETRTAGKHRLLARVAEGGMGRVYLATGPSGLVAVKLVHPHLLRAEGFRERFGKEVAAAREVSGPHVAAVIDADPDAADPWLATEFVLGPPLHEVIAAGPLPEHAVLRLAAGLARALQAVHRARLVHRDLKPANIILAADGPKVVDFGIAKALEDHGTALTHSGMLIGAPGYMSPEQAESGDVAPSSDVFSLGTVLTTAYTGVNPFEGRGVPQTLYNIVHTTPDLSGLPPRLRAIAAACLAHNPRARPTPGGLLATIGHHPETSWPPAVTAMTERLRVEIGGYLKGDTRVWPSGPTVVLGPRRSTPPPKVTRPPKTTPPSTVTPPLKTVPSSRAVPADPPRATVNTGIPPLSTVTTTGGTPWWQRYFGALIAGLVVLAVLIAGVVPSLADGSGGDDDHTADPTRTPTEQVAPPEHTYTQDPPRTTTRPTPTRNDIEEAETGDCFDNDGTEDAFKLVRTTCGNGTFKVADVLHGTTDPDGCATPAWRLTYRAYDLVLCLRYQHTYGGTAYNTDPGGCVYGDAEAGSTWSAYDCDIGTLSVLERLTGPSTHDDCTRYPALLDESMYFRVTGADYLNVRLCLSMKSPGELLHVRRNNCLYVTGSGTAVEGELADCDHGNAYVTGRTGRYNDTAFCDGHGWFTWRHGRRGEYSYTVCWRWR</sequence>
<dbReference type="PROSITE" id="PS00108">
    <property type="entry name" value="PROTEIN_KINASE_ST"/>
    <property type="match status" value="1"/>
</dbReference>
<evidence type="ECO:0000256" key="4">
    <source>
        <dbReference type="ARBA" id="ARBA00022840"/>
    </source>
</evidence>
<comment type="caution">
    <text evidence="7">The sequence shown here is derived from an EMBL/GenBank/DDBJ whole genome shotgun (WGS) entry which is preliminary data.</text>
</comment>
<dbReference type="CDD" id="cd14014">
    <property type="entry name" value="STKc_PknB_like"/>
    <property type="match status" value="1"/>
</dbReference>
<keyword evidence="4" id="KW-0067">ATP-binding</keyword>
<dbReference type="GO" id="GO:0005524">
    <property type="term" value="F:ATP binding"/>
    <property type="evidence" value="ECO:0007669"/>
    <property type="project" value="UniProtKB-KW"/>
</dbReference>
<feature type="compositionally biased region" description="Low complexity" evidence="5">
    <location>
        <begin position="323"/>
        <end position="336"/>
    </location>
</feature>
<keyword evidence="2" id="KW-0547">Nucleotide-binding</keyword>
<feature type="compositionally biased region" description="Pro residues" evidence="5">
    <location>
        <begin position="309"/>
        <end position="322"/>
    </location>
</feature>
<gene>
    <name evidence="7" type="ORF">Afil01_29490</name>
</gene>
<organism evidence="7 8">
    <name type="scientific">Actinorhabdospora filicis</name>
    <dbReference type="NCBI Taxonomy" id="1785913"/>
    <lineage>
        <taxon>Bacteria</taxon>
        <taxon>Bacillati</taxon>
        <taxon>Actinomycetota</taxon>
        <taxon>Actinomycetes</taxon>
        <taxon>Micromonosporales</taxon>
        <taxon>Micromonosporaceae</taxon>
        <taxon>Actinorhabdospora</taxon>
    </lineage>
</organism>
<proteinExistence type="predicted"/>
<dbReference type="RefSeq" id="WP_285663313.1">
    <property type="nucleotide sequence ID" value="NZ_BSTX01000002.1"/>
</dbReference>
<keyword evidence="3" id="KW-0418">Kinase</keyword>
<evidence type="ECO:0000313" key="7">
    <source>
        <dbReference type="EMBL" id="GLZ78142.1"/>
    </source>
</evidence>
<feature type="region of interest" description="Disordered" evidence="5">
    <location>
        <begin position="393"/>
        <end position="448"/>
    </location>
</feature>
<feature type="region of interest" description="Disordered" evidence="5">
    <location>
        <begin position="299"/>
        <end position="357"/>
    </location>
</feature>
<dbReference type="GO" id="GO:0004674">
    <property type="term" value="F:protein serine/threonine kinase activity"/>
    <property type="evidence" value="ECO:0007669"/>
    <property type="project" value="TreeGrafter"/>
</dbReference>
<dbReference type="SUPFAM" id="SSF56112">
    <property type="entry name" value="Protein kinase-like (PK-like)"/>
    <property type="match status" value="1"/>
</dbReference>
<dbReference type="Gene3D" id="3.30.200.20">
    <property type="entry name" value="Phosphorylase Kinase, domain 1"/>
    <property type="match status" value="1"/>
</dbReference>
<name>A0A9W6W3G8_9ACTN</name>
<protein>
    <recommendedName>
        <fullName evidence="6">Protein kinase domain-containing protein</fullName>
    </recommendedName>
</protein>
<dbReference type="InterPro" id="IPR008271">
    <property type="entry name" value="Ser/Thr_kinase_AS"/>
</dbReference>
<dbReference type="PROSITE" id="PS50011">
    <property type="entry name" value="PROTEIN_KINASE_DOM"/>
    <property type="match status" value="1"/>
</dbReference>
<feature type="domain" description="Protein kinase" evidence="6">
    <location>
        <begin position="14"/>
        <end position="268"/>
    </location>
</feature>
<dbReference type="Gene3D" id="1.10.510.10">
    <property type="entry name" value="Transferase(Phosphotransferase) domain 1"/>
    <property type="match status" value="1"/>
</dbReference>
<dbReference type="SMART" id="SM00220">
    <property type="entry name" value="S_TKc"/>
    <property type="match status" value="1"/>
</dbReference>
<dbReference type="InterPro" id="IPR000719">
    <property type="entry name" value="Prot_kinase_dom"/>
</dbReference>
<feature type="compositionally biased region" description="Low complexity" evidence="5">
    <location>
        <begin position="426"/>
        <end position="437"/>
    </location>
</feature>
<dbReference type="Pfam" id="PF00069">
    <property type="entry name" value="Pkinase"/>
    <property type="match status" value="1"/>
</dbReference>
<evidence type="ECO:0000256" key="5">
    <source>
        <dbReference type="SAM" id="MobiDB-lite"/>
    </source>
</evidence>
<dbReference type="PANTHER" id="PTHR43289">
    <property type="entry name" value="MITOGEN-ACTIVATED PROTEIN KINASE KINASE KINASE 20-RELATED"/>
    <property type="match status" value="1"/>
</dbReference>
<dbReference type="AlphaFoldDB" id="A0A9W6W3G8"/>
<dbReference type="PANTHER" id="PTHR43289:SF34">
    <property type="entry name" value="SERINE_THREONINE-PROTEIN KINASE YBDM-RELATED"/>
    <property type="match status" value="1"/>
</dbReference>
<accession>A0A9W6W3G8</accession>
<dbReference type="EMBL" id="BSTX01000002">
    <property type="protein sequence ID" value="GLZ78142.1"/>
    <property type="molecule type" value="Genomic_DNA"/>
</dbReference>
<dbReference type="Proteomes" id="UP001165079">
    <property type="component" value="Unassembled WGS sequence"/>
</dbReference>
<keyword evidence="1" id="KW-0808">Transferase</keyword>
<keyword evidence="8" id="KW-1185">Reference proteome</keyword>
<dbReference type="InterPro" id="IPR011009">
    <property type="entry name" value="Kinase-like_dom_sf"/>
</dbReference>
<evidence type="ECO:0000256" key="2">
    <source>
        <dbReference type="ARBA" id="ARBA00022741"/>
    </source>
</evidence>
<evidence type="ECO:0000313" key="8">
    <source>
        <dbReference type="Proteomes" id="UP001165079"/>
    </source>
</evidence>
<evidence type="ECO:0000256" key="3">
    <source>
        <dbReference type="ARBA" id="ARBA00022777"/>
    </source>
</evidence>
<evidence type="ECO:0000256" key="1">
    <source>
        <dbReference type="ARBA" id="ARBA00022679"/>
    </source>
</evidence>
<evidence type="ECO:0000259" key="6">
    <source>
        <dbReference type="PROSITE" id="PS50011"/>
    </source>
</evidence>